<dbReference type="PANTHER" id="PTHR14052">
    <property type="entry name" value="ORIGIN RECOGNITION COMPLEX SUBUNIT 2"/>
    <property type="match status" value="1"/>
</dbReference>
<keyword evidence="5 6" id="KW-0539">Nucleus</keyword>
<gene>
    <name evidence="10" type="ORF">TBIB3V08_LOCUS3055</name>
</gene>
<feature type="region of interest" description="Disordered" evidence="7">
    <location>
        <begin position="127"/>
        <end position="166"/>
    </location>
</feature>
<comment type="subcellular location">
    <subcellularLocation>
        <location evidence="1 6">Nucleus</location>
    </subcellularLocation>
</comment>
<dbReference type="AlphaFoldDB" id="A0A7R9HY66"/>
<feature type="compositionally biased region" description="Polar residues" evidence="7">
    <location>
        <begin position="248"/>
        <end position="262"/>
    </location>
</feature>
<comment type="function">
    <text evidence="6">Component of the origin recognition complex (ORC) that binds origins of replication. DNA-binding is ATP-dependent. ORC is required to assemble the pre-replication complex necessary to initiate DNA replication.</text>
</comment>
<protein>
    <recommendedName>
        <fullName evidence="3 6">Origin recognition complex subunit 2</fullName>
    </recommendedName>
</protein>
<dbReference type="GO" id="GO:0005664">
    <property type="term" value="C:nuclear origin of replication recognition complex"/>
    <property type="evidence" value="ECO:0007669"/>
    <property type="project" value="UniProtKB-UniRule"/>
</dbReference>
<dbReference type="GO" id="GO:0003688">
    <property type="term" value="F:DNA replication origin binding"/>
    <property type="evidence" value="ECO:0007669"/>
    <property type="project" value="UniProtKB-UniRule"/>
</dbReference>
<feature type="compositionally biased region" description="Acidic residues" evidence="7">
    <location>
        <begin position="67"/>
        <end position="86"/>
    </location>
</feature>
<evidence type="ECO:0000259" key="9">
    <source>
        <dbReference type="Pfam" id="PF24882"/>
    </source>
</evidence>
<dbReference type="EMBL" id="OD565017">
    <property type="protein sequence ID" value="CAD7440554.1"/>
    <property type="molecule type" value="Genomic_DNA"/>
</dbReference>
<dbReference type="InterPro" id="IPR007220">
    <property type="entry name" value="ORC2"/>
</dbReference>
<dbReference type="PANTHER" id="PTHR14052:SF0">
    <property type="entry name" value="ORIGIN RECOGNITION COMPLEX SUBUNIT 2"/>
    <property type="match status" value="1"/>
</dbReference>
<evidence type="ECO:0000256" key="5">
    <source>
        <dbReference type="ARBA" id="ARBA00023242"/>
    </source>
</evidence>
<accession>A0A7R9HY66</accession>
<evidence type="ECO:0000313" key="10">
    <source>
        <dbReference type="EMBL" id="CAD7440554.1"/>
    </source>
</evidence>
<evidence type="ECO:0000256" key="7">
    <source>
        <dbReference type="SAM" id="MobiDB-lite"/>
    </source>
</evidence>
<reference evidence="10" key="1">
    <citation type="submission" date="2020-11" db="EMBL/GenBank/DDBJ databases">
        <authorList>
            <person name="Tran Van P."/>
        </authorList>
    </citation>
    <scope>NUCLEOTIDE SEQUENCE</scope>
</reference>
<keyword evidence="4 6" id="KW-0235">DNA replication</keyword>
<dbReference type="InterPro" id="IPR056772">
    <property type="entry name" value="RecA-like_ORC2"/>
</dbReference>
<name>A0A7R9HY66_9NEOP</name>
<proteinExistence type="inferred from homology"/>
<dbReference type="Pfam" id="PF24882">
    <property type="entry name" value="WHD_ORC2"/>
    <property type="match status" value="1"/>
</dbReference>
<feature type="domain" description="Origin recognition complex subunit 2 RecA-like" evidence="8">
    <location>
        <begin position="394"/>
        <end position="536"/>
    </location>
</feature>
<feature type="compositionally biased region" description="Polar residues" evidence="7">
    <location>
        <begin position="129"/>
        <end position="147"/>
    </location>
</feature>
<feature type="compositionally biased region" description="Low complexity" evidence="7">
    <location>
        <begin position="238"/>
        <end position="247"/>
    </location>
</feature>
<comment type="subunit">
    <text evidence="6">Component of the origin recognition complex (ORC).</text>
</comment>
<evidence type="ECO:0000256" key="2">
    <source>
        <dbReference type="ARBA" id="ARBA00007421"/>
    </source>
</evidence>
<feature type="region of interest" description="Disordered" evidence="7">
    <location>
        <begin position="208"/>
        <end position="295"/>
    </location>
</feature>
<feature type="domain" description="Origin recognition complex subunit 2 winged-helix" evidence="9">
    <location>
        <begin position="592"/>
        <end position="652"/>
    </location>
</feature>
<evidence type="ECO:0000259" key="8">
    <source>
        <dbReference type="Pfam" id="PF04084"/>
    </source>
</evidence>
<evidence type="ECO:0000256" key="3">
    <source>
        <dbReference type="ARBA" id="ARBA00019080"/>
    </source>
</evidence>
<feature type="compositionally biased region" description="Polar residues" evidence="7">
    <location>
        <begin position="154"/>
        <end position="166"/>
    </location>
</feature>
<evidence type="ECO:0000256" key="1">
    <source>
        <dbReference type="ARBA" id="ARBA00004123"/>
    </source>
</evidence>
<feature type="compositionally biased region" description="Polar residues" evidence="7">
    <location>
        <begin position="50"/>
        <end position="63"/>
    </location>
</feature>
<dbReference type="Pfam" id="PF04084">
    <property type="entry name" value="RecA-like_ORC2"/>
    <property type="match status" value="1"/>
</dbReference>
<organism evidence="10">
    <name type="scientific">Timema bartmani</name>
    <dbReference type="NCBI Taxonomy" id="61472"/>
    <lineage>
        <taxon>Eukaryota</taxon>
        <taxon>Metazoa</taxon>
        <taxon>Ecdysozoa</taxon>
        <taxon>Arthropoda</taxon>
        <taxon>Hexapoda</taxon>
        <taxon>Insecta</taxon>
        <taxon>Pterygota</taxon>
        <taxon>Neoptera</taxon>
        <taxon>Polyneoptera</taxon>
        <taxon>Phasmatodea</taxon>
        <taxon>Timematodea</taxon>
        <taxon>Timematoidea</taxon>
        <taxon>Timematidae</taxon>
        <taxon>Timema</taxon>
    </lineage>
</organism>
<dbReference type="InterPro" id="IPR056773">
    <property type="entry name" value="WHD_ORC2"/>
</dbReference>
<comment type="similarity">
    <text evidence="2 6">Belongs to the ORC2 family.</text>
</comment>
<evidence type="ECO:0000256" key="6">
    <source>
        <dbReference type="RuleBase" id="RU368084"/>
    </source>
</evidence>
<evidence type="ECO:0000256" key="4">
    <source>
        <dbReference type="ARBA" id="ARBA00022705"/>
    </source>
</evidence>
<feature type="compositionally biased region" description="Basic and acidic residues" evidence="7">
    <location>
        <begin position="228"/>
        <end position="237"/>
    </location>
</feature>
<dbReference type="GO" id="GO:0006260">
    <property type="term" value="P:DNA replication"/>
    <property type="evidence" value="ECO:0007669"/>
    <property type="project" value="UniProtKB-UniRule"/>
</dbReference>
<sequence>MDVISSDLLSEDWLRTGPLQGRYPQVDYPTGGRQYHCLVIGRIENGRVSTRKNIPNTKNTVSADKNEDTEDEDGPEEEREDKENYEDNVCYKPTGLFEKGNISGPNVFGFRTPKKKNAMAEKAAISASMVATPSPGSSSRNKPSTPKSYMLSPKTPQTPRTPQLSNKHALVVRHSHNRLNCQCLGGWVLDPAISRMAACQEDDASDISLSGSEYNLSSDEVDGSSEGSSDKEDDRSSEASGGSDSSSCLGNRSTSSVSTRSQAVDRAPPTSTKKRRKDISSVRKAGGQGSHPCPMRSQIAWSLQRSSSKAVTSNHTLNRLKTPRLAQGRLQHLLGKIEPSHKNSINSLCKEHESQFHKWMLALREIKLLARITFVNKDSFKCVIFIICFQPVAREGFSVILYGVGSKRILLQRFQDECLQDKPVLMVNGFFPSLTIKEMLDCITDDILELENCPVNVHECIDRIESEFRSDPQLELYFIVHNIDGPTLHTHKNQEILSRLAQVDNIHLVASVDHINAPLIWDQKKLSRFNFLWWDITSLLPYTSETSFETSMLVQHSGAVALASLRNVFQSLTSNARQIFLIVAKYQLNNKSNSSYTGLPFRDLYWQCRESLLVSSDLALRAQLTEFLDHHLVKYRRSIDGSELLNIPVDHATLTQFVDQQEK</sequence>
<feature type="region of interest" description="Disordered" evidence="7">
    <location>
        <begin position="50"/>
        <end position="86"/>
    </location>
</feature>